<gene>
    <name evidence="1" type="ORF">MUN82_03835</name>
</gene>
<dbReference type="RefSeq" id="WP_245095137.1">
    <property type="nucleotide sequence ID" value="NZ_CP095053.1"/>
</dbReference>
<reference evidence="1 2" key="1">
    <citation type="submission" date="2022-04" db="EMBL/GenBank/DDBJ databases">
        <title>Hymenobacter sp. isolated from the air.</title>
        <authorList>
            <person name="Won M."/>
            <person name="Lee C.-M."/>
            <person name="Woen H.-Y."/>
            <person name="Kwon S.-W."/>
        </authorList>
    </citation>
    <scope>NUCLEOTIDE SEQUENCE [LARGE SCALE GENOMIC DNA]</scope>
    <source>
        <strain evidence="2">5413 J-13</strain>
    </source>
</reference>
<proteinExistence type="predicted"/>
<protein>
    <submittedName>
        <fullName evidence="1">Uncharacterized protein</fullName>
    </submittedName>
</protein>
<evidence type="ECO:0000313" key="2">
    <source>
        <dbReference type="Proteomes" id="UP000829925"/>
    </source>
</evidence>
<dbReference type="Proteomes" id="UP000829925">
    <property type="component" value="Chromosome"/>
</dbReference>
<dbReference type="AlphaFoldDB" id="A0A8T9T2K7"/>
<accession>A0A8T9T2K7</accession>
<organism evidence="1 2">
    <name type="scientific">Hymenobacter aerilatus</name>
    <dbReference type="NCBI Taxonomy" id="2932251"/>
    <lineage>
        <taxon>Bacteria</taxon>
        <taxon>Pseudomonadati</taxon>
        <taxon>Bacteroidota</taxon>
        <taxon>Cytophagia</taxon>
        <taxon>Cytophagales</taxon>
        <taxon>Hymenobacteraceae</taxon>
        <taxon>Hymenobacter</taxon>
    </lineage>
</organism>
<keyword evidence="2" id="KW-1185">Reference proteome</keyword>
<name>A0A8T9T2K7_9BACT</name>
<sequence length="83" mass="9759">MAIPSRASFDQLPLSERLGIVVFEGTFLATRFEEEDTVNLYHMGSFFAEVYYDPEVNHLHHCRTFVRKEELEDYAVYIDLPEL</sequence>
<dbReference type="KEGG" id="haei:MUN82_03835"/>
<dbReference type="EMBL" id="CP095053">
    <property type="protein sequence ID" value="UOR06229.1"/>
    <property type="molecule type" value="Genomic_DNA"/>
</dbReference>
<evidence type="ECO:0000313" key="1">
    <source>
        <dbReference type="EMBL" id="UOR06229.1"/>
    </source>
</evidence>